<dbReference type="Gene3D" id="3.10.540.10">
    <property type="entry name" value="duf1285 like domain"/>
    <property type="match status" value="1"/>
</dbReference>
<dbReference type="Gene3D" id="2.30.270.10">
    <property type="entry name" value="duf1285 protein"/>
    <property type="match status" value="1"/>
</dbReference>
<dbReference type="Pfam" id="PF06938">
    <property type="entry name" value="DUF1285_N"/>
    <property type="match status" value="1"/>
</dbReference>
<evidence type="ECO:0000259" key="1">
    <source>
        <dbReference type="Pfam" id="PF06938"/>
    </source>
</evidence>
<reference evidence="3 4" key="1">
    <citation type="journal article" date="2014" name="Int. J. Syst. Evol. Microbiol.">
        <title>Complete genome sequence of Corynebacterium casei LMG S-19264T (=DSM 44701T), isolated from a smear-ripened cheese.</title>
        <authorList>
            <consortium name="US DOE Joint Genome Institute (JGI-PGF)"/>
            <person name="Walter F."/>
            <person name="Albersmeier A."/>
            <person name="Kalinowski J."/>
            <person name="Ruckert C."/>
        </authorList>
    </citation>
    <scope>NUCLEOTIDE SEQUENCE [LARGE SCALE GENOMIC DNA]</scope>
    <source>
        <strain evidence="3 4">NBRC 110095</strain>
    </source>
</reference>
<dbReference type="InterPro" id="IPR048341">
    <property type="entry name" value="DUF1285_N"/>
</dbReference>
<feature type="domain" description="DUF1285" evidence="2">
    <location>
        <begin position="112"/>
        <end position="175"/>
    </location>
</feature>
<dbReference type="Pfam" id="PF21028">
    <property type="entry name" value="DUF1285_C"/>
    <property type="match status" value="1"/>
</dbReference>
<organism evidence="3 4">
    <name type="scientific">Marinibactrum halimedae</name>
    <dbReference type="NCBI Taxonomy" id="1444977"/>
    <lineage>
        <taxon>Bacteria</taxon>
        <taxon>Pseudomonadati</taxon>
        <taxon>Pseudomonadota</taxon>
        <taxon>Gammaproteobacteria</taxon>
        <taxon>Cellvibrionales</taxon>
        <taxon>Cellvibrionaceae</taxon>
        <taxon>Marinibactrum</taxon>
    </lineage>
</organism>
<name>A0AA37TB15_9GAMM</name>
<dbReference type="AlphaFoldDB" id="A0AA37TB15"/>
<dbReference type="RefSeq" id="WP_232594060.1">
    <property type="nucleotide sequence ID" value="NZ_BSPD01000102.1"/>
</dbReference>
<comment type="caution">
    <text evidence="3">The sequence shown here is derived from an EMBL/GenBank/DDBJ whole genome shotgun (WGS) entry which is preliminary data.</text>
</comment>
<keyword evidence="4" id="KW-1185">Reference proteome</keyword>
<evidence type="ECO:0000313" key="3">
    <source>
        <dbReference type="EMBL" id="GLS28123.1"/>
    </source>
</evidence>
<evidence type="ECO:0008006" key="5">
    <source>
        <dbReference type="Google" id="ProtNLM"/>
    </source>
</evidence>
<accession>A0AA37TB15</accession>
<evidence type="ECO:0000259" key="2">
    <source>
        <dbReference type="Pfam" id="PF21028"/>
    </source>
</evidence>
<evidence type="ECO:0000313" key="4">
    <source>
        <dbReference type="Proteomes" id="UP001156870"/>
    </source>
</evidence>
<protein>
    <recommendedName>
        <fullName evidence="5">DUF1285 domain-containing protein</fullName>
    </recommendedName>
</protein>
<proteinExistence type="predicted"/>
<gene>
    <name evidence="3" type="ORF">GCM10007877_38420</name>
</gene>
<feature type="domain" description="DUF1285" evidence="1">
    <location>
        <begin position="22"/>
        <end position="86"/>
    </location>
</feature>
<dbReference type="InterPro" id="IPR048342">
    <property type="entry name" value="DUF1285_C"/>
</dbReference>
<sequence>MKLDDLSQHILHIQQKREQELPPVHLWNPPLSGVMDLVIKTNGEWIHEGDKIEREKLIQLFSRVLKREGDHYYLITPVEKWQISVESHPFYFNKLVENEPNVFTVEGLQNYAVTISEQNPLWVEGTDDFPLPVIRVRHNLNGVLNRNVYYELCDRAIQNKAGRYGIVSAGMFFSLEVNSESLQSI</sequence>
<dbReference type="InterPro" id="IPR023361">
    <property type="entry name" value="DUF1285_beta_roll_sf"/>
</dbReference>
<dbReference type="Proteomes" id="UP001156870">
    <property type="component" value="Unassembled WGS sequence"/>
</dbReference>
<dbReference type="EMBL" id="BSPD01000102">
    <property type="protein sequence ID" value="GLS28123.1"/>
    <property type="molecule type" value="Genomic_DNA"/>
</dbReference>